<organism evidence="2 3">
    <name type="scientific">Pristionchus fissidentatus</name>
    <dbReference type="NCBI Taxonomy" id="1538716"/>
    <lineage>
        <taxon>Eukaryota</taxon>
        <taxon>Metazoa</taxon>
        <taxon>Ecdysozoa</taxon>
        <taxon>Nematoda</taxon>
        <taxon>Chromadorea</taxon>
        <taxon>Rhabditida</taxon>
        <taxon>Rhabditina</taxon>
        <taxon>Diplogasteromorpha</taxon>
        <taxon>Diplogasteroidea</taxon>
        <taxon>Neodiplogasteridae</taxon>
        <taxon>Pristionchus</taxon>
    </lineage>
</organism>
<keyword evidence="3" id="KW-1185">Reference proteome</keyword>
<evidence type="ECO:0000256" key="1">
    <source>
        <dbReference type="SAM" id="SignalP"/>
    </source>
</evidence>
<accession>A0AAV5W0P0</accession>
<evidence type="ECO:0000313" key="3">
    <source>
        <dbReference type="Proteomes" id="UP001432322"/>
    </source>
</evidence>
<feature type="signal peptide" evidence="1">
    <location>
        <begin position="1"/>
        <end position="26"/>
    </location>
</feature>
<name>A0AAV5W0P0_9BILA</name>
<proteinExistence type="predicted"/>
<protein>
    <submittedName>
        <fullName evidence="2">Uncharacterized protein</fullName>
    </submittedName>
</protein>
<gene>
    <name evidence="2" type="ORF">PFISCL1PPCAC_14811</name>
</gene>
<sequence>SLVSMAVSQSLSIFLVLLIGISFVNSLSFYVGTSGGDGVNGFSDAEYLRLRAVCKNYIKDTQKRSGSASPQIAQICKNVMKRSDTSKPSKRSSLRSLFEPVYGLPEY</sequence>
<keyword evidence="1" id="KW-0732">Signal</keyword>
<dbReference type="AlphaFoldDB" id="A0AAV5W0P0"/>
<reference evidence="2" key="1">
    <citation type="submission" date="2023-10" db="EMBL/GenBank/DDBJ databases">
        <title>Genome assembly of Pristionchus species.</title>
        <authorList>
            <person name="Yoshida K."/>
            <person name="Sommer R.J."/>
        </authorList>
    </citation>
    <scope>NUCLEOTIDE SEQUENCE</scope>
    <source>
        <strain evidence="2">RS5133</strain>
    </source>
</reference>
<feature type="non-terminal residue" evidence="2">
    <location>
        <position position="1"/>
    </location>
</feature>
<dbReference type="EMBL" id="BTSY01000004">
    <property type="protein sequence ID" value="GMT23514.1"/>
    <property type="molecule type" value="Genomic_DNA"/>
</dbReference>
<comment type="caution">
    <text evidence="2">The sequence shown here is derived from an EMBL/GenBank/DDBJ whole genome shotgun (WGS) entry which is preliminary data.</text>
</comment>
<evidence type="ECO:0000313" key="2">
    <source>
        <dbReference type="EMBL" id="GMT23514.1"/>
    </source>
</evidence>
<feature type="chain" id="PRO_5043719634" evidence="1">
    <location>
        <begin position="27"/>
        <end position="107"/>
    </location>
</feature>
<dbReference type="Proteomes" id="UP001432322">
    <property type="component" value="Unassembled WGS sequence"/>
</dbReference>